<evidence type="ECO:0000313" key="2">
    <source>
        <dbReference type="EMBL" id="RAO37401.1"/>
    </source>
</evidence>
<accession>A0A328NYA6</accession>
<protein>
    <submittedName>
        <fullName evidence="2">Uncharacterized protein</fullName>
    </submittedName>
</protein>
<feature type="transmembrane region" description="Helical" evidence="1">
    <location>
        <begin position="7"/>
        <end position="23"/>
    </location>
</feature>
<organism evidence="2 3">
    <name type="scientific">Micromonospora saelicesensis</name>
    <dbReference type="NCBI Taxonomy" id="285676"/>
    <lineage>
        <taxon>Bacteria</taxon>
        <taxon>Bacillati</taxon>
        <taxon>Actinomycetota</taxon>
        <taxon>Actinomycetes</taxon>
        <taxon>Micromonosporales</taxon>
        <taxon>Micromonosporaceae</taxon>
        <taxon>Micromonospora</taxon>
    </lineage>
</organism>
<name>A0A328NYA6_9ACTN</name>
<proteinExistence type="predicted"/>
<reference evidence="2 3" key="1">
    <citation type="submission" date="2018-03" db="EMBL/GenBank/DDBJ databases">
        <title>Defining the species Micromonospora saelicesensis and Micromonospora noduli under the framework of genomics.</title>
        <authorList>
            <person name="Riesco R."/>
            <person name="Trujillo M.E."/>
        </authorList>
    </citation>
    <scope>NUCLEOTIDE SEQUENCE [LARGE SCALE GENOMIC DNA]</scope>
    <source>
        <strain evidence="2 3">PSN13</strain>
    </source>
</reference>
<dbReference type="AlphaFoldDB" id="A0A328NYA6"/>
<keyword evidence="1" id="KW-0472">Membrane</keyword>
<keyword evidence="1" id="KW-0812">Transmembrane</keyword>
<keyword evidence="1" id="KW-1133">Transmembrane helix</keyword>
<gene>
    <name evidence="2" type="ORF">PSN13_01383</name>
</gene>
<dbReference type="RefSeq" id="WP_146766128.1">
    <property type="nucleotide sequence ID" value="NZ_CP192017.1"/>
</dbReference>
<evidence type="ECO:0000256" key="1">
    <source>
        <dbReference type="SAM" id="Phobius"/>
    </source>
</evidence>
<sequence>MGLKCQLPALTLAIALITIAVALLNADKIGLGLVLGVVTLISVRYCARRCADKYLSDLHPEHGDRMD</sequence>
<feature type="transmembrane region" description="Helical" evidence="1">
    <location>
        <begin position="29"/>
        <end position="47"/>
    </location>
</feature>
<dbReference type="EMBL" id="PYAG01000005">
    <property type="protein sequence ID" value="RAO37401.1"/>
    <property type="molecule type" value="Genomic_DNA"/>
</dbReference>
<evidence type="ECO:0000313" key="3">
    <source>
        <dbReference type="Proteomes" id="UP000249419"/>
    </source>
</evidence>
<comment type="caution">
    <text evidence="2">The sequence shown here is derived from an EMBL/GenBank/DDBJ whole genome shotgun (WGS) entry which is preliminary data.</text>
</comment>
<dbReference type="Proteomes" id="UP000249419">
    <property type="component" value="Unassembled WGS sequence"/>
</dbReference>